<sequence length="664" mass="70530">MSNDTQKISELGSATSIPENSMVPIVTAPTETNQITLSSLRSVLNFESAFDTIELGLAGTKKNEPFFVYTDDTRSFVNGYINQGGDTFASLLDKDGKQINNVVYSKIIGSVYRGFVTGLCQNAGFANDNIVVLKKGLVLSGIMVVIDTTSLRFYFSNNSTLTVDHWTQSGDDLVATDSSGNNVILVDGWSQLLTGGTLPVDVRSETIDFWERIKTNGQFDLTARPNDPKGIAGIVFGGKNNKGALVIDQRGRLQTYAIKNGVMSAARMAIPVTEPYGYGTGSRLGSITRFPVSGAEDDSLSSSIIFLPQADGSAKAYLAGPGLYTNFAAPFPDAVKRVAKEIVTADLLPSALLNSSTNPTDWLSTESWVKLVTVNDNIQGSVFSGIYSGGAGLSEAVCAYLIEFQSKPSNVTTVNANTLRYYLRITSLRSRGDLRYNSGTVRFGVVRDATANTSTLYARLAVRSENSSLIPLRADPPGSDGVAKVTINTVLNSYVTVEPAGIVYLPVTESLTTNVAVQLNNGTYAQTRGAVIRLTNNLSANTRGSFVTSGEFAANDTLSAINRGYAGLGAVTAARVSTGKYTITGASTGTSSVSWKITSPFGSFGSGIQNLVAVIESDVSNVITVGVRKILYTADTTTGAVTTSLGDYVDIPVDTWIDIHTTLN</sequence>
<proteinExistence type="predicted"/>
<reference evidence="1 2" key="1">
    <citation type="submission" date="2020-12" db="EMBL/GenBank/DDBJ databases">
        <title>Genomic characterization of four novel bacteriophages infecting Klebsiella pneumoniae.</title>
        <authorList>
            <person name="Estrada Bonilla B."/>
            <person name="Costa A.R."/>
            <person name="van Rossum T."/>
            <person name="Hagedoorn S."/>
            <person name="Wallinga H."/>
            <person name="Xiao M."/>
            <person name="Song W."/>
            <person name="Haas P.-J."/>
            <person name="Nobrega F.L."/>
            <person name="Brouns S.J.J."/>
        </authorList>
    </citation>
    <scope>NUCLEOTIDE SEQUENCE [LARGE SCALE GENOMIC DNA]</scope>
</reference>
<accession>A0A7U0GBB0</accession>
<evidence type="ECO:0000313" key="1">
    <source>
        <dbReference type="EMBL" id="QQV92018.1"/>
    </source>
</evidence>
<keyword evidence="2" id="KW-1185">Reference proteome</keyword>
<name>A0A7U0GBB0_9CAUD</name>
<organism evidence="1 2">
    <name type="scientific">Klebsiella phage vB_KpM_FBKp24</name>
    <dbReference type="NCBI Taxonomy" id="2801834"/>
    <lineage>
        <taxon>Viruses</taxon>
        <taxon>Duplodnaviria</taxon>
        <taxon>Heunggongvirae</taxon>
        <taxon>Uroviricota</taxon>
        <taxon>Caudoviricetes</taxon>
        <taxon>Chimalliviridae</taxon>
        <taxon>Maaswegvirus</taxon>
        <taxon>Maaswegvirus Kp24</taxon>
    </lineage>
</organism>
<dbReference type="EMBL" id="MW394391">
    <property type="protein sequence ID" value="QQV92018.1"/>
    <property type="molecule type" value="Genomic_DNA"/>
</dbReference>
<gene>
    <name evidence="1" type="ORF">vBKpMFBKp24_312</name>
</gene>
<dbReference type="Proteomes" id="UP000596381">
    <property type="component" value="Segment"/>
</dbReference>
<evidence type="ECO:0000313" key="2">
    <source>
        <dbReference type="Proteomes" id="UP000596381"/>
    </source>
</evidence>
<protein>
    <submittedName>
        <fullName evidence="1">Uncharacterized protein</fullName>
    </submittedName>
</protein>